<evidence type="ECO:0000256" key="2">
    <source>
        <dbReference type="ARBA" id="ARBA00023015"/>
    </source>
</evidence>
<dbReference type="PROSITE" id="PS00622">
    <property type="entry name" value="HTH_LUXR_1"/>
    <property type="match status" value="1"/>
</dbReference>
<dbReference type="SMART" id="SM00421">
    <property type="entry name" value="HTH_LUXR"/>
    <property type="match status" value="1"/>
</dbReference>
<dbReference type="Pfam" id="PF04542">
    <property type="entry name" value="Sigma70_r2"/>
    <property type="match status" value="1"/>
</dbReference>
<dbReference type="NCBIfam" id="TIGR02985">
    <property type="entry name" value="Sig70_bacteroi1"/>
    <property type="match status" value="1"/>
</dbReference>
<dbReference type="InterPro" id="IPR013249">
    <property type="entry name" value="RNA_pol_sigma70_r4_t2"/>
</dbReference>
<dbReference type="PANTHER" id="PTHR43133:SF46">
    <property type="entry name" value="RNA POLYMERASE SIGMA-70 FACTOR ECF SUBFAMILY"/>
    <property type="match status" value="1"/>
</dbReference>
<dbReference type="CDD" id="cd06171">
    <property type="entry name" value="Sigma70_r4"/>
    <property type="match status" value="1"/>
</dbReference>
<dbReference type="InterPro" id="IPR013324">
    <property type="entry name" value="RNA_pol_sigma_r3/r4-like"/>
</dbReference>
<dbReference type="Gene3D" id="1.10.1740.10">
    <property type="match status" value="1"/>
</dbReference>
<evidence type="ECO:0000259" key="5">
    <source>
        <dbReference type="PROSITE" id="PS00622"/>
    </source>
</evidence>
<dbReference type="InterPro" id="IPR000792">
    <property type="entry name" value="Tscrpt_reg_LuxR_C"/>
</dbReference>
<protein>
    <submittedName>
        <fullName evidence="6">RNA polymerase sigma factor</fullName>
    </submittedName>
</protein>
<organism evidence="6 7">
    <name type="scientific">Sphingobacterium tabacisoli</name>
    <dbReference type="NCBI Taxonomy" id="2044855"/>
    <lineage>
        <taxon>Bacteria</taxon>
        <taxon>Pseudomonadati</taxon>
        <taxon>Bacteroidota</taxon>
        <taxon>Sphingobacteriia</taxon>
        <taxon>Sphingobacteriales</taxon>
        <taxon>Sphingobacteriaceae</taxon>
        <taxon>Sphingobacterium</taxon>
    </lineage>
</organism>
<dbReference type="SUPFAM" id="SSF88659">
    <property type="entry name" value="Sigma3 and sigma4 domains of RNA polymerase sigma factors"/>
    <property type="match status" value="1"/>
</dbReference>
<evidence type="ECO:0000256" key="3">
    <source>
        <dbReference type="ARBA" id="ARBA00023082"/>
    </source>
</evidence>
<dbReference type="EMBL" id="JBHULD010000014">
    <property type="protein sequence ID" value="MFD2555716.1"/>
    <property type="molecule type" value="Genomic_DNA"/>
</dbReference>
<name>A0ABW5L3G4_9SPHI</name>
<comment type="similarity">
    <text evidence="1">Belongs to the sigma-70 factor family. ECF subfamily.</text>
</comment>
<dbReference type="Pfam" id="PF08281">
    <property type="entry name" value="Sigma70_r4_2"/>
    <property type="match status" value="1"/>
</dbReference>
<reference evidence="7" key="1">
    <citation type="journal article" date="2019" name="Int. J. Syst. Evol. Microbiol.">
        <title>The Global Catalogue of Microorganisms (GCM) 10K type strain sequencing project: providing services to taxonomists for standard genome sequencing and annotation.</title>
        <authorList>
            <consortium name="The Broad Institute Genomics Platform"/>
            <consortium name="The Broad Institute Genome Sequencing Center for Infectious Disease"/>
            <person name="Wu L."/>
            <person name="Ma J."/>
        </authorList>
    </citation>
    <scope>NUCLEOTIDE SEQUENCE [LARGE SCALE GENOMIC DNA]</scope>
    <source>
        <strain evidence="7">KCTC 52298</strain>
    </source>
</reference>
<evidence type="ECO:0000256" key="4">
    <source>
        <dbReference type="ARBA" id="ARBA00023163"/>
    </source>
</evidence>
<keyword evidence="3" id="KW-0731">Sigma factor</keyword>
<dbReference type="SUPFAM" id="SSF88946">
    <property type="entry name" value="Sigma2 domain of RNA polymerase sigma factors"/>
    <property type="match status" value="1"/>
</dbReference>
<dbReference type="InterPro" id="IPR014284">
    <property type="entry name" value="RNA_pol_sigma-70_dom"/>
</dbReference>
<evidence type="ECO:0000313" key="6">
    <source>
        <dbReference type="EMBL" id="MFD2555716.1"/>
    </source>
</evidence>
<feature type="domain" description="HTH luxR-type" evidence="5">
    <location>
        <begin position="145"/>
        <end position="172"/>
    </location>
</feature>
<dbReference type="InterPro" id="IPR036388">
    <property type="entry name" value="WH-like_DNA-bd_sf"/>
</dbReference>
<dbReference type="InterPro" id="IPR014327">
    <property type="entry name" value="RNA_pol_sigma70_bacteroid"/>
</dbReference>
<comment type="caution">
    <text evidence="6">The sequence shown here is derived from an EMBL/GenBank/DDBJ whole genome shotgun (WGS) entry which is preliminary data.</text>
</comment>
<dbReference type="Gene3D" id="1.10.10.10">
    <property type="entry name" value="Winged helix-like DNA-binding domain superfamily/Winged helix DNA-binding domain"/>
    <property type="match status" value="1"/>
</dbReference>
<dbReference type="RefSeq" id="WP_210354022.1">
    <property type="nucleotide sequence ID" value="NZ_JAEQMU010000001.1"/>
</dbReference>
<dbReference type="InterPro" id="IPR007627">
    <property type="entry name" value="RNA_pol_sigma70_r2"/>
</dbReference>
<dbReference type="Proteomes" id="UP001597440">
    <property type="component" value="Unassembled WGS sequence"/>
</dbReference>
<evidence type="ECO:0000313" key="7">
    <source>
        <dbReference type="Proteomes" id="UP001597440"/>
    </source>
</evidence>
<dbReference type="PANTHER" id="PTHR43133">
    <property type="entry name" value="RNA POLYMERASE ECF-TYPE SIGMA FACTO"/>
    <property type="match status" value="1"/>
</dbReference>
<dbReference type="NCBIfam" id="TIGR02937">
    <property type="entry name" value="sigma70-ECF"/>
    <property type="match status" value="1"/>
</dbReference>
<keyword evidence="7" id="KW-1185">Reference proteome</keyword>
<accession>A0ABW5L3G4</accession>
<gene>
    <name evidence="6" type="ORF">ACFSQW_15045</name>
</gene>
<dbReference type="InterPro" id="IPR039425">
    <property type="entry name" value="RNA_pol_sigma-70-like"/>
</dbReference>
<keyword evidence="4" id="KW-0804">Transcription</keyword>
<dbReference type="InterPro" id="IPR013325">
    <property type="entry name" value="RNA_pol_sigma_r2"/>
</dbReference>
<evidence type="ECO:0000256" key="1">
    <source>
        <dbReference type="ARBA" id="ARBA00010641"/>
    </source>
</evidence>
<keyword evidence="2" id="KW-0805">Transcription regulation</keyword>
<proteinExistence type="inferred from homology"/>
<sequence length="186" mass="21960">MKDHEDQVLLIRLSEGDEKAFLMLYDRHWERLFIYAVHIVKDHDEAEDVIQEVFAKLWRIKESLLDVKNLSAYLITITKNQALRSILNSKRMNDGLHSLVDYIDAHYPSIEKEYEARELATLIDKHIDRLPEKMREIFVLSRENGLSNKEIADSLNISEHTVKKQINNSLKRIRSSIRYILLIFIS</sequence>